<comment type="similarity">
    <text evidence="1">Belongs to the BlaI transcriptional regulatory family.</text>
</comment>
<evidence type="ECO:0000256" key="1">
    <source>
        <dbReference type="ARBA" id="ARBA00011046"/>
    </source>
</evidence>
<dbReference type="GO" id="GO:0045892">
    <property type="term" value="P:negative regulation of DNA-templated transcription"/>
    <property type="evidence" value="ECO:0007669"/>
    <property type="project" value="InterPro"/>
</dbReference>
<protein>
    <submittedName>
        <fullName evidence="5">Predicted transcriptional regulator</fullName>
    </submittedName>
</protein>
<dbReference type="InterPro" id="IPR036390">
    <property type="entry name" value="WH_DNA-bd_sf"/>
</dbReference>
<keyword evidence="3" id="KW-0238">DNA-binding</keyword>
<evidence type="ECO:0000256" key="3">
    <source>
        <dbReference type="ARBA" id="ARBA00023125"/>
    </source>
</evidence>
<dbReference type="AlphaFoldDB" id="A0A1H6G0Z9"/>
<proteinExistence type="inferred from homology"/>
<evidence type="ECO:0000313" key="5">
    <source>
        <dbReference type="EMBL" id="SEH16270.1"/>
    </source>
</evidence>
<keyword evidence="2" id="KW-0805">Transcription regulation</keyword>
<accession>A0A1H6G0Z9</accession>
<dbReference type="STRING" id="29539.SAMN02745716_2132"/>
<dbReference type="EMBL" id="FNWJ01000003">
    <property type="protein sequence ID" value="SEH16270.1"/>
    <property type="molecule type" value="Genomic_DNA"/>
</dbReference>
<dbReference type="InterPro" id="IPR005650">
    <property type="entry name" value="BlaI_family"/>
</dbReference>
<evidence type="ECO:0000256" key="4">
    <source>
        <dbReference type="ARBA" id="ARBA00023163"/>
    </source>
</evidence>
<keyword evidence="6" id="KW-1185">Reference proteome</keyword>
<evidence type="ECO:0000256" key="2">
    <source>
        <dbReference type="ARBA" id="ARBA00023015"/>
    </source>
</evidence>
<dbReference type="Proteomes" id="UP000222056">
    <property type="component" value="Unassembled WGS sequence"/>
</dbReference>
<dbReference type="InterPro" id="IPR036388">
    <property type="entry name" value="WH-like_DNA-bd_sf"/>
</dbReference>
<name>A0A1H6G0Z9_THEAL</name>
<reference evidence="6" key="1">
    <citation type="submission" date="2016-10" db="EMBL/GenBank/DDBJ databases">
        <authorList>
            <person name="Varghese N."/>
            <person name="Submissions S."/>
        </authorList>
    </citation>
    <scope>NUCLEOTIDE SEQUENCE [LARGE SCALE GENOMIC DNA]</scope>
    <source>
        <strain evidence="6">ATCC 35263</strain>
    </source>
</reference>
<dbReference type="Pfam" id="PF03965">
    <property type="entry name" value="Penicillinase_R"/>
    <property type="match status" value="1"/>
</dbReference>
<dbReference type="GO" id="GO:0003677">
    <property type="term" value="F:DNA binding"/>
    <property type="evidence" value="ECO:0007669"/>
    <property type="project" value="UniProtKB-KW"/>
</dbReference>
<sequence>MAAPKKELDFSGELQNAVMAAVWELGEAKVDDVRNLLPRRRRPAYNTVQTVMNRLVERGLLKRTRQGNAYVYSAKLAEAEYLARTIQTRLAGASPSARRAVLVNLVGELESDDLDELARYANRIRRARGKAGS</sequence>
<gene>
    <name evidence="5" type="ORF">SAMN02745716_2132</name>
</gene>
<evidence type="ECO:0000313" key="6">
    <source>
        <dbReference type="Proteomes" id="UP000222056"/>
    </source>
</evidence>
<dbReference type="SUPFAM" id="SSF46785">
    <property type="entry name" value="Winged helix' DNA-binding domain"/>
    <property type="match status" value="1"/>
</dbReference>
<dbReference type="Gene3D" id="1.10.10.10">
    <property type="entry name" value="Winged helix-like DNA-binding domain superfamily/Winged helix DNA-binding domain"/>
    <property type="match status" value="1"/>
</dbReference>
<dbReference type="RefSeq" id="WP_093119079.1">
    <property type="nucleotide sequence ID" value="NZ_FNWJ01000003.1"/>
</dbReference>
<keyword evidence="4" id="KW-0804">Transcription</keyword>
<dbReference type="OrthoDB" id="9813987at2"/>
<dbReference type="PIRSF" id="PIRSF019455">
    <property type="entry name" value="CopR_AtkY"/>
    <property type="match status" value="1"/>
</dbReference>
<organism evidence="5 6">
    <name type="scientific">Thermoleophilum album</name>
    <dbReference type="NCBI Taxonomy" id="29539"/>
    <lineage>
        <taxon>Bacteria</taxon>
        <taxon>Bacillati</taxon>
        <taxon>Actinomycetota</taxon>
        <taxon>Thermoleophilia</taxon>
        <taxon>Thermoleophilales</taxon>
        <taxon>Thermoleophilaceae</taxon>
        <taxon>Thermoleophilum</taxon>
    </lineage>
</organism>